<reference evidence="2" key="1">
    <citation type="submission" date="2022-03" db="EMBL/GenBank/DDBJ databases">
        <authorList>
            <person name="Hettiarachchi G."/>
        </authorList>
    </citation>
    <scope>NUCLEOTIDE SEQUENCE</scope>
    <source>
        <strain evidence="2">LMG 32447</strain>
    </source>
</reference>
<gene>
    <name evidence="2" type="ORF">LMG032447_01283</name>
</gene>
<comment type="caution">
    <text evidence="2">The sequence shown here is derived from an EMBL/GenBank/DDBJ whole genome shotgun (WGS) entry which is preliminary data.</text>
</comment>
<evidence type="ECO:0000313" key="3">
    <source>
        <dbReference type="Proteomes" id="UP000838102"/>
    </source>
</evidence>
<protein>
    <recommendedName>
        <fullName evidence="4">DUF536 domain-containing protein</fullName>
    </recommendedName>
</protein>
<dbReference type="EMBL" id="CAKOEU010000006">
    <property type="protein sequence ID" value="CAH1856343.1"/>
    <property type="molecule type" value="Genomic_DNA"/>
</dbReference>
<accession>A0ABM9D2V4</accession>
<keyword evidence="3" id="KW-1185">Reference proteome</keyword>
<evidence type="ECO:0008006" key="4">
    <source>
        <dbReference type="Google" id="ProtNLM"/>
    </source>
</evidence>
<keyword evidence="1" id="KW-0175">Coiled coil</keyword>
<organism evidence="2 3">
    <name type="scientific">Convivina praedatoris</name>
    <dbReference type="NCBI Taxonomy" id="2880963"/>
    <lineage>
        <taxon>Bacteria</taxon>
        <taxon>Bacillati</taxon>
        <taxon>Bacillota</taxon>
        <taxon>Bacilli</taxon>
        <taxon>Lactobacillales</taxon>
        <taxon>Lactobacillaceae</taxon>
        <taxon>Convivina</taxon>
    </lineage>
</organism>
<name>A0ABM9D2V4_9LACO</name>
<feature type="coiled-coil region" evidence="1">
    <location>
        <begin position="84"/>
        <end position="139"/>
    </location>
</feature>
<evidence type="ECO:0000313" key="2">
    <source>
        <dbReference type="EMBL" id="CAH1856343.1"/>
    </source>
</evidence>
<evidence type="ECO:0000256" key="1">
    <source>
        <dbReference type="SAM" id="Coils"/>
    </source>
</evidence>
<proteinExistence type="predicted"/>
<dbReference type="Proteomes" id="UP000838102">
    <property type="component" value="Unassembled WGS sequence"/>
</dbReference>
<sequence>MNLITEGTTVKIKRENLKDIYTFSSVTELSLFLGIDRETLHERAKARGIELNGTYSEEDLSALRPEKNSALSQLNTEVDPKTEIELLKMKLEMLESELGFKDQQLDDRKQHIETLKSTLSKAEENFEKAQVSVDQQQHLQLATLQQLDKATSRVQRIEMQAEQKKHWWNFGRKSKGKETDED</sequence>